<dbReference type="Proteomes" id="UP000813427">
    <property type="component" value="Unassembled WGS sequence"/>
</dbReference>
<dbReference type="EMBL" id="JAGPXF010000002">
    <property type="protein sequence ID" value="KAH7256914.1"/>
    <property type="molecule type" value="Genomic_DNA"/>
</dbReference>
<comment type="caution">
    <text evidence="1">The sequence shown here is derived from an EMBL/GenBank/DDBJ whole genome shotgun (WGS) entry which is preliminary data.</text>
</comment>
<organism evidence="1 2">
    <name type="scientific">Fusarium tricinctum</name>
    <dbReference type="NCBI Taxonomy" id="61284"/>
    <lineage>
        <taxon>Eukaryota</taxon>
        <taxon>Fungi</taxon>
        <taxon>Dikarya</taxon>
        <taxon>Ascomycota</taxon>
        <taxon>Pezizomycotina</taxon>
        <taxon>Sordariomycetes</taxon>
        <taxon>Hypocreomycetidae</taxon>
        <taxon>Hypocreales</taxon>
        <taxon>Nectriaceae</taxon>
        <taxon>Fusarium</taxon>
        <taxon>Fusarium tricinctum species complex</taxon>
    </lineage>
</organism>
<dbReference type="AlphaFoldDB" id="A0A8K0S601"/>
<evidence type="ECO:0000313" key="2">
    <source>
        <dbReference type="Proteomes" id="UP000813427"/>
    </source>
</evidence>
<proteinExistence type="predicted"/>
<evidence type="ECO:0000313" key="1">
    <source>
        <dbReference type="EMBL" id="KAH7256914.1"/>
    </source>
</evidence>
<gene>
    <name evidence="1" type="ORF">BKA59DRAFT_468847</name>
</gene>
<sequence>MSARIRHIIISCLGSWPWSWLNWPFSALRAVAGKPKTPDPGTVAVLAVAQMPWGPLIRKRNYEYGEGGEGGQGSY</sequence>
<reference evidence="1" key="1">
    <citation type="journal article" date="2021" name="Nat. Commun.">
        <title>Genetic determinants of endophytism in the Arabidopsis root mycobiome.</title>
        <authorList>
            <person name="Mesny F."/>
            <person name="Miyauchi S."/>
            <person name="Thiergart T."/>
            <person name="Pickel B."/>
            <person name="Atanasova L."/>
            <person name="Karlsson M."/>
            <person name="Huettel B."/>
            <person name="Barry K.W."/>
            <person name="Haridas S."/>
            <person name="Chen C."/>
            <person name="Bauer D."/>
            <person name="Andreopoulos W."/>
            <person name="Pangilinan J."/>
            <person name="LaButti K."/>
            <person name="Riley R."/>
            <person name="Lipzen A."/>
            <person name="Clum A."/>
            <person name="Drula E."/>
            <person name="Henrissat B."/>
            <person name="Kohler A."/>
            <person name="Grigoriev I.V."/>
            <person name="Martin F.M."/>
            <person name="Hacquard S."/>
        </authorList>
    </citation>
    <scope>NUCLEOTIDE SEQUENCE</scope>
    <source>
        <strain evidence="1">MPI-SDFR-AT-0068</strain>
    </source>
</reference>
<keyword evidence="2" id="KW-1185">Reference proteome</keyword>
<protein>
    <submittedName>
        <fullName evidence="1">Uncharacterized protein</fullName>
    </submittedName>
</protein>
<name>A0A8K0S601_9HYPO</name>
<accession>A0A8K0S601</accession>